<dbReference type="Pfam" id="PF02992">
    <property type="entry name" value="Transposase_21"/>
    <property type="match status" value="1"/>
</dbReference>
<name>A0A2I0KNK1_PUNGR</name>
<gene>
    <name evidence="1" type="ORF">CRG98_009527</name>
</gene>
<organism evidence="1 2">
    <name type="scientific">Punica granatum</name>
    <name type="common">Pomegranate</name>
    <dbReference type="NCBI Taxonomy" id="22663"/>
    <lineage>
        <taxon>Eukaryota</taxon>
        <taxon>Viridiplantae</taxon>
        <taxon>Streptophyta</taxon>
        <taxon>Embryophyta</taxon>
        <taxon>Tracheophyta</taxon>
        <taxon>Spermatophyta</taxon>
        <taxon>Magnoliopsida</taxon>
        <taxon>eudicotyledons</taxon>
        <taxon>Gunneridae</taxon>
        <taxon>Pentapetalae</taxon>
        <taxon>rosids</taxon>
        <taxon>malvids</taxon>
        <taxon>Myrtales</taxon>
        <taxon>Lythraceae</taxon>
        <taxon>Punica</taxon>
    </lineage>
</organism>
<keyword evidence="2" id="KW-1185">Reference proteome</keyword>
<dbReference type="AlphaFoldDB" id="A0A2I0KNK1"/>
<protein>
    <submittedName>
        <fullName evidence="1">Uncharacterized protein</fullName>
    </submittedName>
</protein>
<dbReference type="PANTHER" id="PTHR10775:SF193">
    <property type="entry name" value="DUF4216 DOMAIN-CONTAINING PROTEIN"/>
    <property type="match status" value="1"/>
</dbReference>
<proteinExistence type="predicted"/>
<dbReference type="PANTHER" id="PTHR10775">
    <property type="entry name" value="OS08G0208400 PROTEIN"/>
    <property type="match status" value="1"/>
</dbReference>
<sequence length="356" mass="40184">MIGVELSVSVACSRLCVMYWSCWRASCFRRNSLLAGSGWRSINGDVLGIRKRGSLSASQACFRVPFTRSWIERPGSPARKASTNVREFPGLSRRLPKCARSDPSFSQASSIGANGPNGVLTGEVDPFGASSSTRVVENSNAIGIDENPFDRCKFCGDERYKDRYAAKGKMKVVARKKFHYLLFISRLKRFYAWPTSASNMRWHYENRQWPENVTCHPSNGRSLRHFDKPLFHELKELWQIGVTTYDTSMRQNFNIKAALMWTMISPLMLLPIAFSDLSDHIWEPLAELTDIRTLGTRVPCNDDGGASSTSPQIYGVFNQPGYHSGTSDKRNLNDAEFQAVRLMVLLNCPEVKPYLE</sequence>
<accession>A0A2I0KNK1</accession>
<dbReference type="InterPro" id="IPR004242">
    <property type="entry name" value="Transposase_21"/>
</dbReference>
<dbReference type="Proteomes" id="UP000233551">
    <property type="component" value="Unassembled WGS sequence"/>
</dbReference>
<reference evidence="1 2" key="1">
    <citation type="submission" date="2017-11" db="EMBL/GenBank/DDBJ databases">
        <title>De-novo sequencing of pomegranate (Punica granatum L.) genome.</title>
        <authorList>
            <person name="Akparov Z."/>
            <person name="Amiraslanov A."/>
            <person name="Hajiyeva S."/>
            <person name="Abbasov M."/>
            <person name="Kaur K."/>
            <person name="Hamwieh A."/>
            <person name="Solovyev V."/>
            <person name="Salamov A."/>
            <person name="Braich B."/>
            <person name="Kosarev P."/>
            <person name="Mahmoud A."/>
            <person name="Hajiyev E."/>
            <person name="Babayeva S."/>
            <person name="Izzatullayeva V."/>
            <person name="Mammadov A."/>
            <person name="Mammadov A."/>
            <person name="Sharifova S."/>
            <person name="Ojaghi J."/>
            <person name="Eynullazada K."/>
            <person name="Bayramov B."/>
            <person name="Abdulazimova A."/>
            <person name="Shahmuradov I."/>
        </authorList>
    </citation>
    <scope>NUCLEOTIDE SEQUENCE [LARGE SCALE GENOMIC DNA]</scope>
    <source>
        <strain evidence="2">cv. AG2017</strain>
        <tissue evidence="1">Leaf</tissue>
    </source>
</reference>
<comment type="caution">
    <text evidence="1">The sequence shown here is derived from an EMBL/GenBank/DDBJ whole genome shotgun (WGS) entry which is preliminary data.</text>
</comment>
<evidence type="ECO:0000313" key="2">
    <source>
        <dbReference type="Proteomes" id="UP000233551"/>
    </source>
</evidence>
<dbReference type="EMBL" id="PGOL01000475">
    <property type="protein sequence ID" value="PKI70064.1"/>
    <property type="molecule type" value="Genomic_DNA"/>
</dbReference>
<evidence type="ECO:0000313" key="1">
    <source>
        <dbReference type="EMBL" id="PKI70064.1"/>
    </source>
</evidence>